<protein>
    <submittedName>
        <fullName evidence="2">Uncharacterized protein</fullName>
    </submittedName>
</protein>
<keyword evidence="3" id="KW-1185">Reference proteome</keyword>
<proteinExistence type="predicted"/>
<feature type="region of interest" description="Disordered" evidence="1">
    <location>
        <begin position="1"/>
        <end position="42"/>
    </location>
</feature>
<sequence>MLKEPQCSALFDLPATPVTRHHHRRQHPSREAGSCCGPEAAH</sequence>
<geneLocation type="plasmid" evidence="3"/>
<keyword evidence="2" id="KW-0614">Plasmid</keyword>
<evidence type="ECO:0000256" key="1">
    <source>
        <dbReference type="SAM" id="MobiDB-lite"/>
    </source>
</evidence>
<dbReference type="Proteomes" id="UP000059113">
    <property type="component" value="Plasmid"/>
</dbReference>
<reference evidence="2 3" key="1">
    <citation type="submission" date="2016-04" db="EMBL/GenBank/DDBJ databases">
        <title>The complete genome sequence of Erythrobacter atlanticus s21-N3.</title>
        <authorList>
            <person name="Wang W."/>
            <person name="Wang L."/>
            <person name="Zhuang L."/>
            <person name="Shao Z."/>
        </authorList>
    </citation>
    <scope>NUCLEOTIDE SEQUENCE [LARGE SCALE GENOMIC DNA]</scope>
    <source>
        <strain evidence="3">s21-N3</strain>
        <plasmid evidence="3">Plasmid</plasmid>
    </source>
</reference>
<dbReference type="EMBL" id="CP015441">
    <property type="protein sequence ID" value="ANC50622.1"/>
    <property type="molecule type" value="Genomic_DNA"/>
</dbReference>
<organism evidence="2 3">
    <name type="scientific">Aurantiacibacter atlanticus</name>
    <dbReference type="NCBI Taxonomy" id="1648404"/>
    <lineage>
        <taxon>Bacteria</taxon>
        <taxon>Pseudomonadati</taxon>
        <taxon>Pseudomonadota</taxon>
        <taxon>Alphaproteobacteria</taxon>
        <taxon>Sphingomonadales</taxon>
        <taxon>Erythrobacteraceae</taxon>
        <taxon>Aurantiacibacter</taxon>
    </lineage>
</organism>
<dbReference type="KEGG" id="ery:CP97_14933"/>
<name>A0A168M502_9SPHN</name>
<evidence type="ECO:0000313" key="2">
    <source>
        <dbReference type="EMBL" id="ANC50622.1"/>
    </source>
</evidence>
<gene>
    <name evidence="2" type="ORF">CP97_14933</name>
</gene>
<dbReference type="AlphaFoldDB" id="A0A168M502"/>
<accession>A0A168M502</accession>
<evidence type="ECO:0000313" key="3">
    <source>
        <dbReference type="Proteomes" id="UP000059113"/>
    </source>
</evidence>